<proteinExistence type="predicted"/>
<dbReference type="PANTHER" id="PTHR47237:SF2">
    <property type="entry name" value="BLL4206 PROTEIN"/>
    <property type="match status" value="1"/>
</dbReference>
<dbReference type="GO" id="GO:0016747">
    <property type="term" value="F:acyltransferase activity, transferring groups other than amino-acyl groups"/>
    <property type="evidence" value="ECO:0007669"/>
    <property type="project" value="InterPro"/>
</dbReference>
<dbReference type="Gene3D" id="3.40.630.90">
    <property type="match status" value="1"/>
</dbReference>
<dbReference type="Proteomes" id="UP000215633">
    <property type="component" value="Unassembled WGS sequence"/>
</dbReference>
<reference evidence="3" key="1">
    <citation type="submission" date="2017-05" db="EMBL/GenBank/DDBJ databases">
        <title>Complete and WGS of Bordetella genogroups.</title>
        <authorList>
            <person name="Spilker T."/>
            <person name="Lipuma J."/>
        </authorList>
    </citation>
    <scope>NUCLEOTIDE SEQUENCE [LARGE SCALE GENOMIC DNA]</scope>
    <source>
        <strain evidence="3">AU8256</strain>
    </source>
</reference>
<evidence type="ECO:0000259" key="1">
    <source>
        <dbReference type="PROSITE" id="PS51186"/>
    </source>
</evidence>
<sequence length="323" mass="34358">MPPSATRRQPWIRFCAQRPPGRRYHVAATLTLYEDYEVPPSPTSAIQYRPLQEADLPQAHALSAALQWPHRLEDWRFGWRLGAGEAAWHGADLAGVALHWDYGTCMTLGHIIVAPAHQGQGIGGTLVARALRHAAAPAALLHATPAGAGVYARQGFGVVGQVAQHQGVVPAQLPAAGPLPAGVALRPLAPGDRAWAMAWDTAATGMRREALLGALWDTAQGVALMRAGQPAGFSLLRRAGRGWVVGPLVAPDLDGAQAMVRHWLAGRPGEFLRVDTGADSGLGPWLARHGLPRVDFGAIMSRGPMPARDSRRRAYALVSQALG</sequence>
<protein>
    <recommendedName>
        <fullName evidence="1">N-acetyltransferase domain-containing protein</fullName>
    </recommendedName>
</protein>
<comment type="caution">
    <text evidence="2">The sequence shown here is derived from an EMBL/GenBank/DDBJ whole genome shotgun (WGS) entry which is preliminary data.</text>
</comment>
<dbReference type="Gene3D" id="3.40.630.30">
    <property type="match status" value="1"/>
</dbReference>
<accession>A0A261VF64</accession>
<dbReference type="InterPro" id="IPR000182">
    <property type="entry name" value="GNAT_dom"/>
</dbReference>
<dbReference type="SUPFAM" id="SSF55729">
    <property type="entry name" value="Acyl-CoA N-acyltransferases (Nat)"/>
    <property type="match status" value="1"/>
</dbReference>
<dbReference type="InterPro" id="IPR016181">
    <property type="entry name" value="Acyl_CoA_acyltransferase"/>
</dbReference>
<dbReference type="Pfam" id="PF18014">
    <property type="entry name" value="Acetyltransf_18"/>
    <property type="match status" value="1"/>
</dbReference>
<dbReference type="PANTHER" id="PTHR47237">
    <property type="entry name" value="SLL0310 PROTEIN"/>
    <property type="match status" value="1"/>
</dbReference>
<dbReference type="EMBL" id="NEVT01000008">
    <property type="protein sequence ID" value="OZI72778.1"/>
    <property type="molecule type" value="Genomic_DNA"/>
</dbReference>
<dbReference type="AlphaFoldDB" id="A0A261VF64"/>
<name>A0A261VF64_9BORD</name>
<dbReference type="InterPro" id="IPR041496">
    <property type="entry name" value="YitH/HolE_GNAT"/>
</dbReference>
<organism evidence="2 3">
    <name type="scientific">Bordetella genomosp. 2</name>
    <dbReference type="NCBI Taxonomy" id="1983456"/>
    <lineage>
        <taxon>Bacteria</taxon>
        <taxon>Pseudomonadati</taxon>
        <taxon>Pseudomonadota</taxon>
        <taxon>Betaproteobacteria</taxon>
        <taxon>Burkholderiales</taxon>
        <taxon>Alcaligenaceae</taxon>
        <taxon>Bordetella</taxon>
    </lineage>
</organism>
<dbReference type="Pfam" id="PF13673">
    <property type="entry name" value="Acetyltransf_10"/>
    <property type="match status" value="1"/>
</dbReference>
<dbReference type="PROSITE" id="PS51186">
    <property type="entry name" value="GNAT"/>
    <property type="match status" value="1"/>
</dbReference>
<gene>
    <name evidence="2" type="ORF">CAL24_21150</name>
</gene>
<evidence type="ECO:0000313" key="2">
    <source>
        <dbReference type="EMBL" id="OZI72778.1"/>
    </source>
</evidence>
<dbReference type="InterPro" id="IPR052729">
    <property type="entry name" value="Acyl/Acetyltrans_Enzymes"/>
</dbReference>
<keyword evidence="3" id="KW-1185">Reference proteome</keyword>
<feature type="domain" description="N-acetyltransferase" evidence="1">
    <location>
        <begin position="46"/>
        <end position="176"/>
    </location>
</feature>
<evidence type="ECO:0000313" key="3">
    <source>
        <dbReference type="Proteomes" id="UP000215633"/>
    </source>
</evidence>